<evidence type="ECO:0000313" key="9">
    <source>
        <dbReference type="Proteomes" id="UP000004690"/>
    </source>
</evidence>
<name>I3C891_9FLAO</name>
<dbReference type="InterPro" id="IPR011990">
    <property type="entry name" value="TPR-like_helical_dom_sf"/>
</dbReference>
<dbReference type="EMBL" id="JH651379">
    <property type="protein sequence ID" value="EIJ39834.1"/>
    <property type="molecule type" value="Genomic_DNA"/>
</dbReference>
<proteinExistence type="inferred from homology"/>
<organism evidence="8 9">
    <name type="scientific">Galbibacter orientalis DSM 19592</name>
    <dbReference type="NCBI Taxonomy" id="926559"/>
    <lineage>
        <taxon>Bacteria</taxon>
        <taxon>Pseudomonadati</taxon>
        <taxon>Bacteroidota</taxon>
        <taxon>Flavobacteriia</taxon>
        <taxon>Flavobacteriales</taxon>
        <taxon>Flavobacteriaceae</taxon>
        <taxon>Galbibacter</taxon>
    </lineage>
</organism>
<dbReference type="InterPro" id="IPR033985">
    <property type="entry name" value="SusD-like_N"/>
</dbReference>
<dbReference type="eggNOG" id="COG2913">
    <property type="taxonomic scope" value="Bacteria"/>
</dbReference>
<evidence type="ECO:0000259" key="7">
    <source>
        <dbReference type="Pfam" id="PF14322"/>
    </source>
</evidence>
<sequence length="487" mass="54226">MKSKIYLTALAGVITLASCSDDFLETEPTEFISSDQIADASELNPGLQAANVAGLYSTMYTTGSGGTDLDHDDFGQKGYDIYSDMLSGDMVLGALNYGWYSGIAQLQSTIDFTDTDNYKPWRYYYRIIFGANNVITAFGGNDVVPETDEAKHFMGQAKAMRAYAYFYLANLYSEGYEASTPILPIYTDTEAPNQPLSPASDVYDLVISDLEDAVSLLSTFSRTDKSEIDQDIAKGLLAYAYAAIGDNDKVKTITKEIIDTGKFPIATAEEALGGFNNITQPGWMWGMDLTLDNGLDLVSWWGQVDVYTYSYASVGDVKSIDDDLYDAMREDDIRREQFTDVYEIGQKAPTGKFYDPAREIQGQRYIETDYVYMRIAEMYLLNAEASAKTGDEGNAITMLKVLLNERVEDASYVDALSGQALLDEIYLQTRIELWGEGKSYLAMKRNKATITRGPNHLSFPGQSFSYDDDRLTLEIPQLEIQNNPNIN</sequence>
<dbReference type="Gene3D" id="1.25.40.390">
    <property type="match status" value="1"/>
</dbReference>
<accession>I3C891</accession>
<keyword evidence="5" id="KW-0998">Cell outer membrane</keyword>
<keyword evidence="4" id="KW-0472">Membrane</keyword>
<evidence type="ECO:0000256" key="5">
    <source>
        <dbReference type="ARBA" id="ARBA00023237"/>
    </source>
</evidence>
<dbReference type="RefSeq" id="WP_008613607.1">
    <property type="nucleotide sequence ID" value="NZ_JH651379.1"/>
</dbReference>
<dbReference type="AlphaFoldDB" id="I3C891"/>
<dbReference type="HOGENOM" id="CLU_015553_3_2_10"/>
<reference evidence="8 9" key="1">
    <citation type="submission" date="2012-02" db="EMBL/GenBank/DDBJ databases">
        <title>Improved High-Quality Draft genome of Joostella marina DSM 19592.</title>
        <authorList>
            <consortium name="US DOE Joint Genome Institute (JGI-PGF)"/>
            <person name="Lucas S."/>
            <person name="Copeland A."/>
            <person name="Lapidus A."/>
            <person name="Bruce D."/>
            <person name="Goodwin L."/>
            <person name="Pitluck S."/>
            <person name="Peters L."/>
            <person name="Chertkov O."/>
            <person name="Ovchinnikova G."/>
            <person name="Kyrpides N."/>
            <person name="Mavromatis K."/>
            <person name="Detter J.C."/>
            <person name="Han C."/>
            <person name="Land M."/>
            <person name="Hauser L."/>
            <person name="Markowitz V."/>
            <person name="Cheng J.-F."/>
            <person name="Hugenholtz P."/>
            <person name="Woyke T."/>
            <person name="Wu D."/>
            <person name="Tindall B."/>
            <person name="Brambilla E."/>
            <person name="Klenk H.-P."/>
            <person name="Eisen J.A."/>
        </authorList>
    </citation>
    <scope>NUCLEOTIDE SEQUENCE [LARGE SCALE GENOMIC DNA]</scope>
    <source>
        <strain evidence="8 9">DSM 19592</strain>
    </source>
</reference>
<evidence type="ECO:0000256" key="3">
    <source>
        <dbReference type="ARBA" id="ARBA00022729"/>
    </source>
</evidence>
<comment type="subcellular location">
    <subcellularLocation>
        <location evidence="1">Cell outer membrane</location>
    </subcellularLocation>
</comment>
<dbReference type="Pfam" id="PF14322">
    <property type="entry name" value="SusD-like_3"/>
    <property type="match status" value="1"/>
</dbReference>
<evidence type="ECO:0000256" key="2">
    <source>
        <dbReference type="ARBA" id="ARBA00006275"/>
    </source>
</evidence>
<feature type="domain" description="SusD-like N-terminal" evidence="7">
    <location>
        <begin position="107"/>
        <end position="231"/>
    </location>
</feature>
<evidence type="ECO:0000256" key="1">
    <source>
        <dbReference type="ARBA" id="ARBA00004442"/>
    </source>
</evidence>
<keyword evidence="3" id="KW-0732">Signal</keyword>
<evidence type="ECO:0000313" key="8">
    <source>
        <dbReference type="EMBL" id="EIJ39834.1"/>
    </source>
</evidence>
<dbReference type="STRING" id="926559.JoomaDRAFT_2873"/>
<keyword evidence="9" id="KW-1185">Reference proteome</keyword>
<gene>
    <name evidence="8" type="ORF">JoomaDRAFT_2873</name>
</gene>
<protein>
    <submittedName>
        <fullName evidence="8">RagB/SusD family protein</fullName>
    </submittedName>
</protein>
<evidence type="ECO:0000256" key="4">
    <source>
        <dbReference type="ARBA" id="ARBA00023136"/>
    </source>
</evidence>
<dbReference type="Proteomes" id="UP000004690">
    <property type="component" value="Unassembled WGS sequence"/>
</dbReference>
<dbReference type="GO" id="GO:0009279">
    <property type="term" value="C:cell outer membrane"/>
    <property type="evidence" value="ECO:0007669"/>
    <property type="project" value="UniProtKB-SubCell"/>
</dbReference>
<dbReference type="Pfam" id="PF07980">
    <property type="entry name" value="SusD_RagB"/>
    <property type="match status" value="1"/>
</dbReference>
<comment type="similarity">
    <text evidence="2">Belongs to the SusD family.</text>
</comment>
<evidence type="ECO:0000259" key="6">
    <source>
        <dbReference type="Pfam" id="PF07980"/>
    </source>
</evidence>
<dbReference type="SUPFAM" id="SSF48452">
    <property type="entry name" value="TPR-like"/>
    <property type="match status" value="1"/>
</dbReference>
<dbReference type="InterPro" id="IPR012944">
    <property type="entry name" value="SusD_RagB_dom"/>
</dbReference>
<dbReference type="PROSITE" id="PS51257">
    <property type="entry name" value="PROKAR_LIPOPROTEIN"/>
    <property type="match status" value="1"/>
</dbReference>
<feature type="domain" description="RagB/SusD" evidence="6">
    <location>
        <begin position="350"/>
        <end position="483"/>
    </location>
</feature>